<name>A0AAV9K0V5_9PEZI</name>
<comment type="caution">
    <text evidence="2">The sequence shown here is derived from an EMBL/GenBank/DDBJ whole genome shotgun (WGS) entry which is preliminary data.</text>
</comment>
<evidence type="ECO:0000256" key="1">
    <source>
        <dbReference type="SAM" id="MobiDB-lite"/>
    </source>
</evidence>
<sequence>MVSGTNLLMEASNELTKPVGEHHTLQRGLERLRLELREKDSSKGGVRNDPTTADEISMPSETSQAESAKQTLQGEVDELKKQLAAKEADSKAMAAEVERETKAREMAQWALQEGHKVRKRREEQLGALWQAHHILDFRCAVLERQNFALLEALSSVCGQPAMPYPPTQPCHYRLQPQLAESTGAASFGRVP</sequence>
<evidence type="ECO:0000313" key="2">
    <source>
        <dbReference type="EMBL" id="KAK4550529.1"/>
    </source>
</evidence>
<dbReference type="EMBL" id="JAVFHQ010000001">
    <property type="protein sequence ID" value="KAK4550529.1"/>
    <property type="molecule type" value="Genomic_DNA"/>
</dbReference>
<accession>A0AAV9K0V5</accession>
<proteinExistence type="predicted"/>
<feature type="compositionally biased region" description="Polar residues" evidence="1">
    <location>
        <begin position="59"/>
        <end position="68"/>
    </location>
</feature>
<feature type="region of interest" description="Disordered" evidence="1">
    <location>
        <begin position="36"/>
        <end position="68"/>
    </location>
</feature>
<protein>
    <submittedName>
        <fullName evidence="2">Uncharacterized protein</fullName>
    </submittedName>
</protein>
<keyword evidence="3" id="KW-1185">Reference proteome</keyword>
<dbReference type="AlphaFoldDB" id="A0AAV9K0V5"/>
<organism evidence="2 3">
    <name type="scientific">Oleoguttula mirabilis</name>
    <dbReference type="NCBI Taxonomy" id="1507867"/>
    <lineage>
        <taxon>Eukaryota</taxon>
        <taxon>Fungi</taxon>
        <taxon>Dikarya</taxon>
        <taxon>Ascomycota</taxon>
        <taxon>Pezizomycotina</taxon>
        <taxon>Dothideomycetes</taxon>
        <taxon>Dothideomycetidae</taxon>
        <taxon>Mycosphaerellales</taxon>
        <taxon>Teratosphaeriaceae</taxon>
        <taxon>Oleoguttula</taxon>
    </lineage>
</organism>
<dbReference type="Proteomes" id="UP001324427">
    <property type="component" value="Unassembled WGS sequence"/>
</dbReference>
<evidence type="ECO:0000313" key="3">
    <source>
        <dbReference type="Proteomes" id="UP001324427"/>
    </source>
</evidence>
<gene>
    <name evidence="2" type="ORF">LTR36_000108</name>
</gene>
<reference evidence="2 3" key="1">
    <citation type="submission" date="2021-11" db="EMBL/GenBank/DDBJ databases">
        <title>Black yeast isolated from Biological Soil Crust.</title>
        <authorList>
            <person name="Kurbessoian T."/>
        </authorList>
    </citation>
    <scope>NUCLEOTIDE SEQUENCE [LARGE SCALE GENOMIC DNA]</scope>
    <source>
        <strain evidence="2 3">CCFEE 5522</strain>
    </source>
</reference>